<feature type="domain" description="Major facilitator superfamily (MFS) profile" evidence="8">
    <location>
        <begin position="1"/>
        <end position="416"/>
    </location>
</feature>
<dbReference type="EMBL" id="LCZJ02000037">
    <property type="protein sequence ID" value="KTD84137.1"/>
    <property type="molecule type" value="Genomic_DNA"/>
</dbReference>
<feature type="transmembrane region" description="Helical" evidence="7">
    <location>
        <begin position="144"/>
        <end position="164"/>
    </location>
</feature>
<dbReference type="InterPro" id="IPR020846">
    <property type="entry name" value="MFS_dom"/>
</dbReference>
<feature type="transmembrane region" description="Helical" evidence="7">
    <location>
        <begin position="79"/>
        <end position="97"/>
    </location>
</feature>
<dbReference type="GO" id="GO:0022857">
    <property type="term" value="F:transmembrane transporter activity"/>
    <property type="evidence" value="ECO:0007669"/>
    <property type="project" value="InterPro"/>
</dbReference>
<reference evidence="9 10" key="1">
    <citation type="journal article" date="2015" name="Int. Biodeterior. Biodegradation">
        <title>Physiological and genetic screening methods for the isolation of methyl tert-butyl ether-degrading bacteria for bioremediation purposes.</title>
        <authorList>
            <person name="Guisado I.M."/>
            <person name="Purswani J."/>
            <person name="Gonzalez Lopez J."/>
            <person name="Pozo C."/>
        </authorList>
    </citation>
    <scope>NUCLEOTIDE SEQUENCE [LARGE SCALE GENOMIC DNA]</scope>
    <source>
        <strain evidence="9 10">SH7</strain>
    </source>
</reference>
<dbReference type="Gene3D" id="1.20.1250.20">
    <property type="entry name" value="MFS general substrate transporter like domains"/>
    <property type="match status" value="2"/>
</dbReference>
<dbReference type="GO" id="GO:0005886">
    <property type="term" value="C:plasma membrane"/>
    <property type="evidence" value="ECO:0007669"/>
    <property type="project" value="UniProtKB-SubCell"/>
</dbReference>
<organism evidence="9 10">
    <name type="scientific">Paenibacillus etheri</name>
    <dbReference type="NCBI Taxonomy" id="1306852"/>
    <lineage>
        <taxon>Bacteria</taxon>
        <taxon>Bacillati</taxon>
        <taxon>Bacillota</taxon>
        <taxon>Bacilli</taxon>
        <taxon>Bacillales</taxon>
        <taxon>Paenibacillaceae</taxon>
        <taxon>Paenibacillus</taxon>
    </lineage>
</organism>
<keyword evidence="5 7" id="KW-1133">Transmembrane helix</keyword>
<protein>
    <recommendedName>
        <fullName evidence="8">Major facilitator superfamily (MFS) profile domain-containing protein</fullName>
    </recommendedName>
</protein>
<dbReference type="PANTHER" id="PTHR43124:SF3">
    <property type="entry name" value="CHLORAMPHENICOL EFFLUX PUMP RV0191"/>
    <property type="match status" value="1"/>
</dbReference>
<evidence type="ECO:0000259" key="8">
    <source>
        <dbReference type="PROSITE" id="PS50850"/>
    </source>
</evidence>
<keyword evidence="10" id="KW-1185">Reference proteome</keyword>
<comment type="caution">
    <text evidence="9">The sequence shown here is derived from an EMBL/GenBank/DDBJ whole genome shotgun (WGS) entry which is preliminary data.</text>
</comment>
<keyword evidence="4 7" id="KW-0812">Transmembrane</keyword>
<dbReference type="InterPro" id="IPR011701">
    <property type="entry name" value="MFS"/>
</dbReference>
<dbReference type="InterPro" id="IPR036259">
    <property type="entry name" value="MFS_trans_sf"/>
</dbReference>
<dbReference type="PANTHER" id="PTHR43124">
    <property type="entry name" value="PURINE EFFLUX PUMP PBUE"/>
    <property type="match status" value="1"/>
</dbReference>
<name>A0A0W1AS32_9BACL</name>
<keyword evidence="3" id="KW-1003">Cell membrane</keyword>
<dbReference type="InterPro" id="IPR050189">
    <property type="entry name" value="MFS_Efflux_Transporters"/>
</dbReference>
<dbReference type="PROSITE" id="PS50850">
    <property type="entry name" value="MFS"/>
    <property type="match status" value="1"/>
</dbReference>
<evidence type="ECO:0000313" key="10">
    <source>
        <dbReference type="Proteomes" id="UP000054709"/>
    </source>
</evidence>
<feature type="transmembrane region" description="Helical" evidence="7">
    <location>
        <begin position="254"/>
        <end position="273"/>
    </location>
</feature>
<evidence type="ECO:0000256" key="1">
    <source>
        <dbReference type="ARBA" id="ARBA00004651"/>
    </source>
</evidence>
<dbReference type="Pfam" id="PF07690">
    <property type="entry name" value="MFS_1"/>
    <property type="match status" value="1"/>
</dbReference>
<feature type="transmembrane region" description="Helical" evidence="7">
    <location>
        <begin position="227"/>
        <end position="248"/>
    </location>
</feature>
<dbReference type="AlphaFoldDB" id="A0A0W1AS32"/>
<dbReference type="OrthoDB" id="9783227at2"/>
<sequence length="427" mass="47451">MNSKSVGAKKWLTLAVLILGGGTIFKLPYLKDAFYIPMMEYFHLTHTQIGLTMSVYAIVQTFGYITSMYITDRFSKKKLLPIALGGVGLLGFYMTTFPGYYEILILWALFALFAELAFWPVLIKTVRLLGDSNEQGRMFGFLEAGRGIVDTIVAFTALGIFQWMGANAAGLKGAIIFFSITTIVTAIISYFLIEDDVINDTDEHGNKINRSKLAFDGALKALKMPEIWVVSFTIFSVYSIYIGLTYFIPFLKEIYGMPVALVGAYGIINQYCLKMVGGPIGGFLADKTFKSPSKYLRITFWLAIIGMIIFILLPHETMNIYVGMVFTLGYGAIIFSQRAVFFAPIEEVGIPREISGAAVSIACMIGYLPSMFAFTLYGSMLDRTPGINGYKHVFMTMIGFAVLGLIISSYLVRIVKKKKAQEQAQVQ</sequence>
<feature type="transmembrane region" description="Helical" evidence="7">
    <location>
        <begin position="392"/>
        <end position="412"/>
    </location>
</feature>
<dbReference type="SUPFAM" id="SSF103473">
    <property type="entry name" value="MFS general substrate transporter"/>
    <property type="match status" value="1"/>
</dbReference>
<comment type="subcellular location">
    <subcellularLocation>
        <location evidence="1">Cell membrane</location>
        <topology evidence="1">Multi-pass membrane protein</topology>
    </subcellularLocation>
</comment>
<gene>
    <name evidence="9" type="ORF">UQ64_28680</name>
</gene>
<evidence type="ECO:0000256" key="3">
    <source>
        <dbReference type="ARBA" id="ARBA00022475"/>
    </source>
</evidence>
<evidence type="ECO:0000256" key="7">
    <source>
        <dbReference type="SAM" id="Phobius"/>
    </source>
</evidence>
<accession>A0A0W1AS32</accession>
<evidence type="ECO:0000256" key="4">
    <source>
        <dbReference type="ARBA" id="ARBA00022692"/>
    </source>
</evidence>
<evidence type="ECO:0000256" key="2">
    <source>
        <dbReference type="ARBA" id="ARBA00022448"/>
    </source>
</evidence>
<feature type="transmembrane region" description="Helical" evidence="7">
    <location>
        <begin position="357"/>
        <end position="380"/>
    </location>
</feature>
<dbReference type="Proteomes" id="UP000054709">
    <property type="component" value="Unassembled WGS sequence"/>
</dbReference>
<evidence type="ECO:0000256" key="5">
    <source>
        <dbReference type="ARBA" id="ARBA00022989"/>
    </source>
</evidence>
<dbReference type="CDD" id="cd06174">
    <property type="entry name" value="MFS"/>
    <property type="match status" value="1"/>
</dbReference>
<feature type="transmembrane region" description="Helical" evidence="7">
    <location>
        <begin position="103"/>
        <end position="123"/>
    </location>
</feature>
<keyword evidence="2" id="KW-0813">Transport</keyword>
<proteinExistence type="predicted"/>
<feature type="transmembrane region" description="Helical" evidence="7">
    <location>
        <begin position="170"/>
        <end position="193"/>
    </location>
</feature>
<evidence type="ECO:0000313" key="9">
    <source>
        <dbReference type="EMBL" id="KTD84137.1"/>
    </source>
</evidence>
<feature type="transmembrane region" description="Helical" evidence="7">
    <location>
        <begin position="49"/>
        <end position="67"/>
    </location>
</feature>
<evidence type="ECO:0000256" key="6">
    <source>
        <dbReference type="ARBA" id="ARBA00023136"/>
    </source>
</evidence>
<feature type="transmembrane region" description="Helical" evidence="7">
    <location>
        <begin position="12"/>
        <end position="29"/>
    </location>
</feature>
<feature type="transmembrane region" description="Helical" evidence="7">
    <location>
        <begin position="294"/>
        <end position="314"/>
    </location>
</feature>
<feature type="transmembrane region" description="Helical" evidence="7">
    <location>
        <begin position="320"/>
        <end position="345"/>
    </location>
</feature>
<dbReference type="RefSeq" id="WP_060626208.1">
    <property type="nucleotide sequence ID" value="NZ_LCZJ02000037.1"/>
</dbReference>
<keyword evidence="6 7" id="KW-0472">Membrane</keyword>